<feature type="binding site" evidence="1">
    <location>
        <position position="58"/>
    </location>
    <ligand>
        <name>substrate</name>
    </ligand>
</feature>
<dbReference type="EMBL" id="DRTV01000265">
    <property type="protein sequence ID" value="HHF58529.1"/>
    <property type="molecule type" value="Genomic_DNA"/>
</dbReference>
<accession>A0A7C5I511</accession>
<name>A0A7C5I511_UNCW3</name>
<dbReference type="PANTHER" id="PTHR48100">
    <property type="entry name" value="BROAD-SPECIFICITY PHOSPHATASE YOR283W-RELATED"/>
    <property type="match status" value="1"/>
</dbReference>
<proteinExistence type="predicted"/>
<dbReference type="InterPro" id="IPR001345">
    <property type="entry name" value="PG/BPGM_mutase_AS"/>
</dbReference>
<sequence>MVRIILIRHGESEGNKEGLFRGRRDFPLTQNGIEQAEALQKELKDFDISAIYSSPLKRAYDTAKIVALPHQLDVVIDENFNNICLGEWEGKPKEYIKEHYPDLWKIWITEPEKLRFPDIETLDMVMERSVNRLRELVQRHSGGTFAIVTHRAVLKPLIAGILGITPPYFWKIHMDTASYSVLEYDKVRGYTLSLLNQTKHIKKLIKEYF</sequence>
<evidence type="ECO:0000313" key="2">
    <source>
        <dbReference type="EMBL" id="HHF58529.1"/>
    </source>
</evidence>
<dbReference type="InterPro" id="IPR050275">
    <property type="entry name" value="PGM_Phosphatase"/>
</dbReference>
<feature type="binding site" evidence="1">
    <location>
        <begin position="8"/>
        <end position="15"/>
    </location>
    <ligand>
        <name>substrate</name>
    </ligand>
</feature>
<protein>
    <submittedName>
        <fullName evidence="2">Histidine phosphatase family protein</fullName>
    </submittedName>
</protein>
<dbReference type="PROSITE" id="PS00175">
    <property type="entry name" value="PG_MUTASE"/>
    <property type="match status" value="1"/>
</dbReference>
<reference evidence="2" key="1">
    <citation type="journal article" date="2020" name="mSystems">
        <title>Genome- and Community-Level Interaction Insights into Carbon Utilization and Element Cycling Functions of Hydrothermarchaeota in Hydrothermal Sediment.</title>
        <authorList>
            <person name="Zhou Z."/>
            <person name="Liu Y."/>
            <person name="Xu W."/>
            <person name="Pan J."/>
            <person name="Luo Z.H."/>
            <person name="Li M."/>
        </authorList>
    </citation>
    <scope>NUCLEOTIDE SEQUENCE [LARGE SCALE GENOMIC DNA]</scope>
    <source>
        <strain evidence="2">HyVt-94</strain>
    </source>
</reference>
<comment type="caution">
    <text evidence="2">The sequence shown here is derived from an EMBL/GenBank/DDBJ whole genome shotgun (WGS) entry which is preliminary data.</text>
</comment>
<dbReference type="AlphaFoldDB" id="A0A7C5I511"/>
<dbReference type="CDD" id="cd07067">
    <property type="entry name" value="HP_PGM_like"/>
    <property type="match status" value="1"/>
</dbReference>
<organism evidence="2">
    <name type="scientific">candidate division WOR-3 bacterium</name>
    <dbReference type="NCBI Taxonomy" id="2052148"/>
    <lineage>
        <taxon>Bacteria</taxon>
        <taxon>Bacteria division WOR-3</taxon>
    </lineage>
</organism>
<dbReference type="InterPro" id="IPR029033">
    <property type="entry name" value="His_PPase_superfam"/>
</dbReference>
<evidence type="ECO:0000256" key="1">
    <source>
        <dbReference type="PIRSR" id="PIRSR613078-2"/>
    </source>
</evidence>
<dbReference type="Gene3D" id="3.40.50.1240">
    <property type="entry name" value="Phosphoglycerate mutase-like"/>
    <property type="match status" value="1"/>
</dbReference>
<dbReference type="SMART" id="SM00855">
    <property type="entry name" value="PGAM"/>
    <property type="match status" value="1"/>
</dbReference>
<dbReference type="Pfam" id="PF00300">
    <property type="entry name" value="His_Phos_1"/>
    <property type="match status" value="1"/>
</dbReference>
<feature type="binding site" evidence="1">
    <location>
        <position position="93"/>
    </location>
    <ligand>
        <name>substrate</name>
    </ligand>
</feature>
<dbReference type="SUPFAM" id="SSF53254">
    <property type="entry name" value="Phosphoglycerate mutase-like"/>
    <property type="match status" value="1"/>
</dbReference>
<dbReference type="Proteomes" id="UP000886014">
    <property type="component" value="Unassembled WGS sequence"/>
</dbReference>
<gene>
    <name evidence="2" type="ORF">ENL41_03795</name>
</gene>
<dbReference type="GO" id="GO:0016791">
    <property type="term" value="F:phosphatase activity"/>
    <property type="evidence" value="ECO:0007669"/>
    <property type="project" value="TreeGrafter"/>
</dbReference>
<dbReference type="InterPro" id="IPR013078">
    <property type="entry name" value="His_Pase_superF_clade-1"/>
</dbReference>